<reference evidence="18" key="2">
    <citation type="submission" date="2016-04" db="EMBL/GenBank/DDBJ databases">
        <authorList>
            <person name="Shah S.A."/>
            <person name="Garrett R.A."/>
        </authorList>
    </citation>
    <scope>NUCLEOTIDE SEQUENCE [LARGE SCALE GENOMIC DNA]</scope>
    <source>
        <strain evidence="18">ATCC 35091 / DSM 1616 / JCM 8930 / NBRC 15331 / P1</strain>
    </source>
</reference>
<dbReference type="SMART" id="SM00382">
    <property type="entry name" value="AAA"/>
    <property type="match status" value="1"/>
</dbReference>
<dbReference type="GO" id="GO:0005524">
    <property type="term" value="F:ATP binding"/>
    <property type="evidence" value="ECO:0007669"/>
    <property type="project" value="UniProtKB-KW"/>
</dbReference>
<evidence type="ECO:0000313" key="6">
    <source>
        <dbReference type="EMBL" id="AZF67949.1"/>
    </source>
</evidence>
<dbReference type="Proteomes" id="UP000269431">
    <property type="component" value="Chromosome"/>
</dbReference>
<reference evidence="19 20" key="4">
    <citation type="journal article" date="2018" name="Proc. Natl. Acad. Sci. U.S.A.">
        <title>Nonmutational mechanism of inheritance in the Archaeon Sulfolobus solfataricus.</title>
        <authorList>
            <person name="Payne S."/>
            <person name="McCarthy S."/>
            <person name="Johnson T."/>
            <person name="North E."/>
            <person name="Blum P."/>
        </authorList>
    </citation>
    <scope>NUCLEOTIDE SEQUENCE [LARGE SCALE GENOMIC DNA]</scope>
    <source>
        <strain evidence="7 19">SARC-H</strain>
        <strain evidence="8 23">SARC-I</strain>
        <strain evidence="10 24">SARC-N</strain>
        <strain evidence="11 25">SARC-O</strain>
        <strain evidence="12 20">SUL120</strain>
        <strain evidence="6 21">SULG</strain>
        <strain evidence="9 22">SULM</strain>
    </source>
</reference>
<evidence type="ECO:0000313" key="19">
    <source>
        <dbReference type="Proteomes" id="UP000267993"/>
    </source>
</evidence>
<evidence type="ECO:0000313" key="25">
    <source>
        <dbReference type="Proteomes" id="UP000282269"/>
    </source>
</evidence>
<dbReference type="EMBL" id="CP033241">
    <property type="protein sequence ID" value="AZF83665.1"/>
    <property type="molecule type" value="Genomic_DNA"/>
</dbReference>
<evidence type="ECO:0000313" key="24">
    <source>
        <dbReference type="Proteomes" id="UP000278715"/>
    </source>
</evidence>
<dbReference type="GeneID" id="1453326"/>
<dbReference type="PANTHER" id="PTHR30121">
    <property type="entry name" value="UNCHARACTERIZED PROTEIN YJGR-RELATED"/>
    <property type="match status" value="1"/>
</dbReference>
<keyword evidence="1" id="KW-0812">Transmembrane</keyword>
<dbReference type="KEGG" id="ssoa:SULA_1167"/>
<dbReference type="AlphaFoldDB" id="A0A0E3MD33"/>
<dbReference type="EMBL" id="CP033239">
    <property type="protein sequence ID" value="AZF78421.1"/>
    <property type="molecule type" value="Genomic_DNA"/>
</dbReference>
<dbReference type="PANTHER" id="PTHR30121:SF6">
    <property type="entry name" value="SLR6007 PROTEIN"/>
    <property type="match status" value="1"/>
</dbReference>
<evidence type="ECO:0000259" key="2">
    <source>
        <dbReference type="SMART" id="SM00382"/>
    </source>
</evidence>
<evidence type="ECO:0000313" key="8">
    <source>
        <dbReference type="EMBL" id="AZF73189.1"/>
    </source>
</evidence>
<dbReference type="Pfam" id="PF01935">
    <property type="entry name" value="DUF87"/>
    <property type="match status" value="1"/>
</dbReference>
<dbReference type="Proteomes" id="UP000033057">
    <property type="component" value="Chromosome"/>
</dbReference>
<dbReference type="NCBIfam" id="NF041017">
    <property type="entry name" value="DNA_import_CedB"/>
    <property type="match status" value="1"/>
</dbReference>
<reference evidence="13 26" key="6">
    <citation type="journal article" date="2020" name="Nat. Commun.">
        <title>The structures of two archaeal type IV pili illuminate evolutionary relationships.</title>
        <authorList>
            <person name="Wang F."/>
            <person name="Baquero D.P."/>
            <person name="Su Z."/>
            <person name="Beltran L.C."/>
            <person name="Prangishvili D."/>
            <person name="Krupovic M."/>
            <person name="Egelman E.H."/>
        </authorList>
    </citation>
    <scope>NUCLEOTIDE SEQUENCE [LARGE SCALE GENOMIC DNA]</scope>
    <source>
        <strain evidence="13 26">POZ149</strain>
    </source>
</reference>
<feature type="transmembrane region" description="Helical" evidence="1">
    <location>
        <begin position="12"/>
        <end position="42"/>
    </location>
</feature>
<evidence type="ECO:0000313" key="16">
    <source>
        <dbReference type="Proteomes" id="UP000033085"/>
    </source>
</evidence>
<evidence type="ECO:0000313" key="22">
    <source>
        <dbReference type="Proteomes" id="UP000273443"/>
    </source>
</evidence>
<dbReference type="EMBL" id="LT549890">
    <property type="protein sequence ID" value="SAI83693.1"/>
    <property type="molecule type" value="Genomic_DNA"/>
</dbReference>
<proteinExistence type="predicted"/>
<dbReference type="KEGG" id="ssol:SULB_1168"/>
<evidence type="ECO:0000313" key="13">
    <source>
        <dbReference type="EMBL" id="QPG50469.1"/>
    </source>
</evidence>
<feature type="transmembrane region" description="Helical" evidence="1">
    <location>
        <begin position="295"/>
        <end position="316"/>
    </location>
</feature>
<dbReference type="InterPro" id="IPR027417">
    <property type="entry name" value="P-loop_NTPase"/>
</dbReference>
<dbReference type="Gene3D" id="3.40.50.300">
    <property type="entry name" value="P-loop containing nucleotide triphosphate hydrolases"/>
    <property type="match status" value="1"/>
</dbReference>
<dbReference type="EMBL" id="CP011057">
    <property type="protein sequence ID" value="AKA78872.1"/>
    <property type="molecule type" value="Genomic_DNA"/>
</dbReference>
<keyword evidence="1" id="KW-0472">Membrane</keyword>
<organism evidence="3 16">
    <name type="scientific">Saccharolobus solfataricus</name>
    <name type="common">Sulfolobus solfataricus</name>
    <dbReference type="NCBI Taxonomy" id="2287"/>
    <lineage>
        <taxon>Archaea</taxon>
        <taxon>Thermoproteota</taxon>
        <taxon>Thermoprotei</taxon>
        <taxon>Sulfolobales</taxon>
        <taxon>Sulfolobaceae</taxon>
        <taxon>Saccharolobus</taxon>
    </lineage>
</organism>
<dbReference type="Proteomes" id="UP000278715">
    <property type="component" value="Chromosome"/>
</dbReference>
<evidence type="ECO:0000256" key="1">
    <source>
        <dbReference type="SAM" id="Phobius"/>
    </source>
</evidence>
<evidence type="ECO:0000313" key="3">
    <source>
        <dbReference type="EMBL" id="AKA73482.1"/>
    </source>
</evidence>
<dbReference type="EMBL" id="CP011056">
    <property type="protein sequence ID" value="AKA76180.1"/>
    <property type="molecule type" value="Genomic_DNA"/>
</dbReference>
<dbReference type="EMBL" id="CP033240">
    <property type="protein sequence ID" value="AZF81027.1"/>
    <property type="molecule type" value="Genomic_DNA"/>
</dbReference>
<reference evidence="3" key="5">
    <citation type="submission" date="2018-10" db="EMBL/GenBank/DDBJ databases">
        <authorList>
            <person name="McCarthy S."/>
            <person name="Gradnigo J."/>
            <person name="Johnson T."/>
            <person name="Payne S."/>
            <person name="Lipzen A."/>
            <person name="Schackwitz W."/>
            <person name="Martin J."/>
            <person name="Moriyama E."/>
            <person name="Blum P."/>
        </authorList>
    </citation>
    <scope>NUCLEOTIDE SEQUENCE</scope>
    <source>
        <strain evidence="3">SARC-B</strain>
        <strain evidence="4">SARC-C</strain>
        <strain evidence="5">SULA</strain>
    </source>
</reference>
<dbReference type="EMBL" id="CP011055">
    <property type="protein sequence ID" value="AKA73482.1"/>
    <property type="molecule type" value="Genomic_DNA"/>
</dbReference>
<evidence type="ECO:0000313" key="5">
    <source>
        <dbReference type="EMBL" id="AKA78872.1"/>
    </source>
</evidence>
<dbReference type="Proteomes" id="UP000267993">
    <property type="component" value="Chromosome"/>
</dbReference>
<dbReference type="OMA" id="DEAWRIS"/>
<evidence type="ECO:0000313" key="20">
    <source>
        <dbReference type="Proteomes" id="UP000269431"/>
    </source>
</evidence>
<dbReference type="SUPFAM" id="SSF52540">
    <property type="entry name" value="P-loop containing nucleoside triphosphate hydrolases"/>
    <property type="match status" value="1"/>
</dbReference>
<keyword evidence="3" id="KW-0547">Nucleotide-binding</keyword>
<dbReference type="OrthoDB" id="10575at2157"/>
<dbReference type="GeneID" id="44129115"/>
<evidence type="ECO:0000313" key="18">
    <source>
        <dbReference type="Proteomes" id="UP000076770"/>
    </source>
</evidence>
<evidence type="ECO:0000313" key="17">
    <source>
        <dbReference type="Proteomes" id="UP000033106"/>
    </source>
</evidence>
<sequence>MGIENFTAKIVGLSIVSLLVVLMFLYKLIYIIPLIFIVLLVFQSEKKIFAFLSKNTKQIQPYSIEDGVFYNEKNASAVLIIDDIQMDYKDFTNSNLRSFISSFHKILDIAKDINIVLKRESLDKNVYIESLSQKIQALRIMIDSDPSNEKAKRKLELMETIISRIESGENPFRYEMYIIINSRDKNSALSTASMIRQGLEGLGIKTRLATLHEIQKLVRDFFHSKLNLNKIALPTQIPYLTPISVEKKPKSSIIIDGVLLGKDINNNGLVFWNITKSQNSHLLIVGPTGSGKTEFLIWLSTILNLIYGGTVILFDVKGDIKYRLSMYKVPFQLINPLFYRLGLLDEYDIPIRIKLLQIEKILLNSFRLSKFNSSILYNYLNRLIDISYLKYRIKWKDLEKYLSEIDDVQLKYYLSKLINILSSMEDSELPPLLHGVNENEINLIDLTLIKSEEIKRLIIYTLIQELYNKFSLEKIYDKPRVFLVLDEAWTILKNESEDYPIVADLIKRGRGYGISIIMATQNLEDLGDLANIYLDNIGVSVFMNNGDKKFWEEIRRFVNVDNDTLSNNLIFMNRGEALVRFLGDPRPVIIKLNTLAGSSF</sequence>
<feature type="domain" description="AAA+ ATPase" evidence="2">
    <location>
        <begin position="278"/>
        <end position="547"/>
    </location>
</feature>
<dbReference type="Proteomes" id="UP000275843">
    <property type="component" value="Chromosome"/>
</dbReference>
<evidence type="ECO:0000313" key="12">
    <source>
        <dbReference type="EMBL" id="AZF83665.1"/>
    </source>
</evidence>
<dbReference type="InterPro" id="IPR003593">
    <property type="entry name" value="AAA+_ATPase"/>
</dbReference>
<dbReference type="EMBL" id="CP033236">
    <property type="protein sequence ID" value="AZF70569.1"/>
    <property type="molecule type" value="Genomic_DNA"/>
</dbReference>
<evidence type="ECO:0000313" key="15">
    <source>
        <dbReference type="Proteomes" id="UP000033057"/>
    </source>
</evidence>
<dbReference type="InterPro" id="IPR051162">
    <property type="entry name" value="T4SS_component"/>
</dbReference>
<dbReference type="InterPro" id="IPR053657">
    <property type="entry name" value="Ced-DNA_import"/>
</dbReference>
<dbReference type="EMBL" id="CP033235">
    <property type="protein sequence ID" value="AZF67949.1"/>
    <property type="molecule type" value="Genomic_DNA"/>
</dbReference>
<reference evidence="14" key="3">
    <citation type="submission" date="2016-04" db="EMBL/GenBank/DDBJ databases">
        <authorList>
            <person name="Evans L.H."/>
            <person name="Alamgir A."/>
            <person name="Owens N."/>
            <person name="Weber N.D."/>
            <person name="Virtaneva K."/>
            <person name="Barbian K."/>
            <person name="Babar A."/>
            <person name="Rosenke K."/>
        </authorList>
    </citation>
    <scope>NUCLEOTIDE SEQUENCE</scope>
    <source>
        <strain evidence="14">P1</strain>
    </source>
</reference>
<evidence type="ECO:0000313" key="10">
    <source>
        <dbReference type="EMBL" id="AZF78421.1"/>
    </source>
</evidence>
<dbReference type="InterPro" id="IPR002789">
    <property type="entry name" value="HerA_central"/>
</dbReference>
<protein>
    <submittedName>
        <fullName evidence="14">AAA ATPase</fullName>
    </submittedName>
    <submittedName>
        <fullName evidence="3">ATP-binding protein</fullName>
    </submittedName>
</protein>
<dbReference type="KEGG" id="ssof:SULC_1166"/>
<evidence type="ECO:0000313" key="4">
    <source>
        <dbReference type="EMBL" id="AKA76180.1"/>
    </source>
</evidence>
<dbReference type="Proteomes" id="UP000273443">
    <property type="component" value="Chromosome"/>
</dbReference>
<evidence type="ECO:0000313" key="21">
    <source>
        <dbReference type="Proteomes" id="UP000273194"/>
    </source>
</evidence>
<dbReference type="PATRIC" id="fig|2287.6.peg.1227"/>
<dbReference type="Proteomes" id="UP000076770">
    <property type="component" value="Chromosome i"/>
</dbReference>
<evidence type="ECO:0000313" key="11">
    <source>
        <dbReference type="EMBL" id="AZF81027.1"/>
    </source>
</evidence>
<dbReference type="Proteomes" id="UP000033106">
    <property type="component" value="Chromosome"/>
</dbReference>
<evidence type="ECO:0000313" key="23">
    <source>
        <dbReference type="Proteomes" id="UP000275843"/>
    </source>
</evidence>
<dbReference type="Proteomes" id="UP000594632">
    <property type="component" value="Chromosome"/>
</dbReference>
<dbReference type="EMBL" id="CP033237">
    <property type="protein sequence ID" value="AZF73189.1"/>
    <property type="molecule type" value="Genomic_DNA"/>
</dbReference>
<evidence type="ECO:0000313" key="7">
    <source>
        <dbReference type="EMBL" id="AZF70569.1"/>
    </source>
</evidence>
<dbReference type="Proteomes" id="UP000273194">
    <property type="component" value="Chromosome"/>
</dbReference>
<evidence type="ECO:0000313" key="26">
    <source>
        <dbReference type="Proteomes" id="UP000594632"/>
    </source>
</evidence>
<evidence type="ECO:0000313" key="14">
    <source>
        <dbReference type="EMBL" id="SAI83693.1"/>
    </source>
</evidence>
<dbReference type="EMBL" id="CP050869">
    <property type="protein sequence ID" value="QPG50469.1"/>
    <property type="molecule type" value="Genomic_DNA"/>
</dbReference>
<keyword evidence="3" id="KW-0067">ATP-binding</keyword>
<name>A0A0E3MD33_SACSO</name>
<dbReference type="EMBL" id="CP033238">
    <property type="protein sequence ID" value="AZF75814.1"/>
    <property type="molecule type" value="Genomic_DNA"/>
</dbReference>
<evidence type="ECO:0000313" key="9">
    <source>
        <dbReference type="EMBL" id="AZF75814.1"/>
    </source>
</evidence>
<accession>A0A0E3MD33</accession>
<reference evidence="15 16" key="1">
    <citation type="journal article" date="2015" name="Genome Announc.">
        <title>Complete Genome Sequence of Sulfolobus solfataricus Strain 98/2 and Evolved Derivatives.</title>
        <authorList>
            <person name="McCarthy S."/>
            <person name="Gradnigo J."/>
            <person name="Johnson T."/>
            <person name="Payne S."/>
            <person name="Lipzen A."/>
            <person name="Martin J."/>
            <person name="Schackwitz W."/>
            <person name="Moriyama E."/>
            <person name="Blum P."/>
        </authorList>
    </citation>
    <scope>NUCLEOTIDE SEQUENCE [LARGE SCALE GENOMIC DNA]</scope>
    <source>
        <strain evidence="15">98/2 SULC</strain>
        <strain evidence="3">SARC-B</strain>
        <strain evidence="4">SARC-C</strain>
        <strain evidence="5 17">SULA</strain>
        <strain evidence="16">SULB</strain>
    </source>
</reference>
<dbReference type="CDD" id="cd01127">
    <property type="entry name" value="TrwB_TraG_TraD_VirD4"/>
    <property type="match status" value="1"/>
</dbReference>
<gene>
    <name evidence="13" type="ORF">HFC64_12230</name>
    <name evidence="14" type="ORF">SSOP1_0139</name>
    <name evidence="5" type="ORF">SULA_1167</name>
    <name evidence="3" type="ORF">SULB_1168</name>
    <name evidence="4" type="ORF">SULC_1166</name>
    <name evidence="6" type="ORF">SULG_05760</name>
    <name evidence="7" type="ORF">SULH_05760</name>
    <name evidence="8" type="ORF">SULI_05760</name>
    <name evidence="9" type="ORF">SULM_05760</name>
    <name evidence="10" type="ORF">SULN_05760</name>
    <name evidence="11" type="ORF">SULO_05770</name>
    <name evidence="12" type="ORF">SULZ_05995</name>
</gene>
<dbReference type="Proteomes" id="UP000282269">
    <property type="component" value="Chromosome"/>
</dbReference>
<dbReference type="RefSeq" id="WP_009990378.1">
    <property type="nucleotide sequence ID" value="NZ_CP011055.2"/>
</dbReference>
<dbReference type="Proteomes" id="UP000033085">
    <property type="component" value="Chromosome"/>
</dbReference>
<keyword evidence="1" id="KW-1133">Transmembrane helix</keyword>